<dbReference type="EMBL" id="GBRH01169529">
    <property type="protein sequence ID" value="JAE28367.1"/>
    <property type="molecule type" value="Transcribed_RNA"/>
</dbReference>
<name>A0A0A9GUZ5_ARUDO</name>
<organism evidence="2">
    <name type="scientific">Arundo donax</name>
    <name type="common">Giant reed</name>
    <name type="synonym">Donax arundinaceus</name>
    <dbReference type="NCBI Taxonomy" id="35708"/>
    <lineage>
        <taxon>Eukaryota</taxon>
        <taxon>Viridiplantae</taxon>
        <taxon>Streptophyta</taxon>
        <taxon>Embryophyta</taxon>
        <taxon>Tracheophyta</taxon>
        <taxon>Spermatophyta</taxon>
        <taxon>Magnoliopsida</taxon>
        <taxon>Liliopsida</taxon>
        <taxon>Poales</taxon>
        <taxon>Poaceae</taxon>
        <taxon>PACMAD clade</taxon>
        <taxon>Arundinoideae</taxon>
        <taxon>Arundineae</taxon>
        <taxon>Arundo</taxon>
    </lineage>
</organism>
<protein>
    <submittedName>
        <fullName evidence="2">Uncharacterized protein</fullName>
    </submittedName>
</protein>
<keyword evidence="1" id="KW-0472">Membrane</keyword>
<proteinExistence type="predicted"/>
<keyword evidence="1" id="KW-1133">Transmembrane helix</keyword>
<accession>A0A0A9GUZ5</accession>
<feature type="transmembrane region" description="Helical" evidence="1">
    <location>
        <begin position="7"/>
        <end position="31"/>
    </location>
</feature>
<keyword evidence="1" id="KW-0812">Transmembrane</keyword>
<dbReference type="AlphaFoldDB" id="A0A0A9GUZ5"/>
<reference evidence="2" key="2">
    <citation type="journal article" date="2015" name="Data Brief">
        <title>Shoot transcriptome of the giant reed, Arundo donax.</title>
        <authorList>
            <person name="Barrero R.A."/>
            <person name="Guerrero F.D."/>
            <person name="Moolhuijzen P."/>
            <person name="Goolsby J.A."/>
            <person name="Tidwell J."/>
            <person name="Bellgard S.E."/>
            <person name="Bellgard M.I."/>
        </authorList>
    </citation>
    <scope>NUCLEOTIDE SEQUENCE</scope>
    <source>
        <tissue evidence="2">Shoot tissue taken approximately 20 cm above the soil surface</tissue>
    </source>
</reference>
<evidence type="ECO:0000256" key="1">
    <source>
        <dbReference type="SAM" id="Phobius"/>
    </source>
</evidence>
<evidence type="ECO:0000313" key="2">
    <source>
        <dbReference type="EMBL" id="JAE28367.1"/>
    </source>
</evidence>
<sequence>MFYFVNGLFSVGVACLIQLMVIFCCCSHFRWMPPLPSTQRPVMMRL</sequence>
<reference evidence="2" key="1">
    <citation type="submission" date="2014-09" db="EMBL/GenBank/DDBJ databases">
        <authorList>
            <person name="Magalhaes I.L.F."/>
            <person name="Oliveira U."/>
            <person name="Santos F.R."/>
            <person name="Vidigal T.H.D.A."/>
            <person name="Brescovit A.D."/>
            <person name="Santos A.J."/>
        </authorList>
    </citation>
    <scope>NUCLEOTIDE SEQUENCE</scope>
    <source>
        <tissue evidence="2">Shoot tissue taken approximately 20 cm above the soil surface</tissue>
    </source>
</reference>